<organism evidence="1 2">
    <name type="scientific">Rahnella inusitata</name>
    <dbReference type="NCBI Taxonomy" id="58169"/>
    <lineage>
        <taxon>Bacteria</taxon>
        <taxon>Pseudomonadati</taxon>
        <taxon>Pseudomonadota</taxon>
        <taxon>Gammaproteobacteria</taxon>
        <taxon>Enterobacterales</taxon>
        <taxon>Yersiniaceae</taxon>
        <taxon>Rahnella</taxon>
    </lineage>
</organism>
<dbReference type="GO" id="GO:0008168">
    <property type="term" value="F:methyltransferase activity"/>
    <property type="evidence" value="ECO:0007669"/>
    <property type="project" value="UniProtKB-KW"/>
</dbReference>
<dbReference type="SUPFAM" id="SSF53335">
    <property type="entry name" value="S-adenosyl-L-methionine-dependent methyltransferases"/>
    <property type="match status" value="1"/>
</dbReference>
<proteinExistence type="predicted"/>
<accession>A0ABX9P4T4</accession>
<sequence>MLNAARMTIKNTGLSIQNQFFYLQNFISSPRTMGTLMPSSPWLCHAMLSQIDWTKSLHIAELGAADGVLTRRILNRMRADARLDAFEIEPAFIRKLNLFDDRRLQVMAHSAEHLTGDYDAVFSCLPLLSMPTRISMKILQKTQQQLKAKDGVLVLFQYSHLSEKMLSRYFTWKKIRVVKNFPPALVYICKPH</sequence>
<dbReference type="Proteomes" id="UP000284119">
    <property type="component" value="Unassembled WGS sequence"/>
</dbReference>
<evidence type="ECO:0000313" key="2">
    <source>
        <dbReference type="Proteomes" id="UP000284119"/>
    </source>
</evidence>
<gene>
    <name evidence="1" type="ORF">D5396_09655</name>
</gene>
<keyword evidence="2" id="KW-1185">Reference proteome</keyword>
<dbReference type="RefSeq" id="WP_112164266.1">
    <property type="nucleotide sequence ID" value="NZ_CBCPIW010000004.1"/>
</dbReference>
<protein>
    <submittedName>
        <fullName evidence="1">Methyltransferase</fullName>
    </submittedName>
</protein>
<dbReference type="InterPro" id="IPR029063">
    <property type="entry name" value="SAM-dependent_MTases_sf"/>
</dbReference>
<name>A0ABX9P4T4_9GAMM</name>
<comment type="caution">
    <text evidence="1">The sequence shown here is derived from an EMBL/GenBank/DDBJ whole genome shotgun (WGS) entry which is preliminary data.</text>
</comment>
<dbReference type="EMBL" id="RAHG01000003">
    <property type="protein sequence ID" value="RJT14230.1"/>
    <property type="molecule type" value="Genomic_DNA"/>
</dbReference>
<dbReference type="Gene3D" id="3.40.50.150">
    <property type="entry name" value="Vaccinia Virus protein VP39"/>
    <property type="match status" value="1"/>
</dbReference>
<evidence type="ECO:0000313" key="1">
    <source>
        <dbReference type="EMBL" id="RJT14230.1"/>
    </source>
</evidence>
<dbReference type="GO" id="GO:0032259">
    <property type="term" value="P:methylation"/>
    <property type="evidence" value="ECO:0007669"/>
    <property type="project" value="UniProtKB-KW"/>
</dbReference>
<keyword evidence="1" id="KW-0489">Methyltransferase</keyword>
<dbReference type="GeneID" id="88082128"/>
<keyword evidence="1" id="KW-0808">Transferase</keyword>
<reference evidence="1 2" key="1">
    <citation type="submission" date="2018-09" db="EMBL/GenBank/DDBJ databases">
        <authorList>
            <person name="Le Fleche-Mateos A."/>
        </authorList>
    </citation>
    <scope>NUCLEOTIDE SEQUENCE [LARGE SCALE GENOMIC DNA]</scope>
    <source>
        <strain evidence="1 2">DSM 30078</strain>
    </source>
</reference>